<name>X8CEQ8_MYCXE</name>
<reference evidence="1" key="1">
    <citation type="submission" date="2014-01" db="EMBL/GenBank/DDBJ databases">
        <authorList>
            <person name="Brown-Elliot B."/>
            <person name="Wallace R."/>
            <person name="Lenaerts A."/>
            <person name="Ordway D."/>
            <person name="DeGroote M.A."/>
            <person name="Parker T."/>
            <person name="Sizemore C."/>
            <person name="Tallon L.J."/>
            <person name="Sadzewicz L.K."/>
            <person name="Sengamalay N."/>
            <person name="Fraser C.M."/>
            <person name="Hine E."/>
            <person name="Shefchek K.A."/>
            <person name="Das S.P."/>
            <person name="Tettelin H."/>
        </authorList>
    </citation>
    <scope>NUCLEOTIDE SEQUENCE [LARGE SCALE GENOMIC DNA]</scope>
    <source>
        <strain evidence="1">4042</strain>
    </source>
</reference>
<dbReference type="AlphaFoldDB" id="X8CEQ8"/>
<organism evidence="1">
    <name type="scientific">Mycobacterium xenopi 4042</name>
    <dbReference type="NCBI Taxonomy" id="1299334"/>
    <lineage>
        <taxon>Bacteria</taxon>
        <taxon>Bacillati</taxon>
        <taxon>Actinomycetota</taxon>
        <taxon>Actinomycetes</taxon>
        <taxon>Mycobacteriales</taxon>
        <taxon>Mycobacteriaceae</taxon>
        <taxon>Mycobacterium</taxon>
    </lineage>
</organism>
<gene>
    <name evidence="1" type="ORF">I553_1347</name>
</gene>
<protein>
    <submittedName>
        <fullName evidence="1">Uncharacterized protein</fullName>
    </submittedName>
</protein>
<sequence length="57" mass="6594">MLGQSLRDSQPDPREAPVMIAVRPVRSSVIMCAAPPHRFALHRRQRGYRLSPSRVRW</sequence>
<comment type="caution">
    <text evidence="1">The sequence shown here is derived from an EMBL/GenBank/DDBJ whole genome shotgun (WGS) entry which is preliminary data.</text>
</comment>
<dbReference type="PATRIC" id="fig|1299334.3.peg.3158"/>
<proteinExistence type="predicted"/>
<dbReference type="EMBL" id="JAOB01000032">
    <property type="protein sequence ID" value="EUA54594.1"/>
    <property type="molecule type" value="Genomic_DNA"/>
</dbReference>
<accession>X8CEQ8</accession>
<evidence type="ECO:0000313" key="1">
    <source>
        <dbReference type="EMBL" id="EUA54594.1"/>
    </source>
</evidence>